<gene>
    <name evidence="4" type="ORF">EV193_10779</name>
</gene>
<dbReference type="SUPFAM" id="SSF46689">
    <property type="entry name" value="Homeodomain-like"/>
    <property type="match status" value="1"/>
</dbReference>
<evidence type="ECO:0000256" key="2">
    <source>
        <dbReference type="PROSITE-ProRule" id="PRU00335"/>
    </source>
</evidence>
<keyword evidence="1 2" id="KW-0238">DNA-binding</keyword>
<dbReference type="InterPro" id="IPR009057">
    <property type="entry name" value="Homeodomain-like_sf"/>
</dbReference>
<keyword evidence="5" id="KW-1185">Reference proteome</keyword>
<dbReference type="AlphaFoldDB" id="A0A4Q7KIM0"/>
<dbReference type="Pfam" id="PF00440">
    <property type="entry name" value="TetR_N"/>
    <property type="match status" value="1"/>
</dbReference>
<evidence type="ECO:0000256" key="1">
    <source>
        <dbReference type="ARBA" id="ARBA00023125"/>
    </source>
</evidence>
<dbReference type="GO" id="GO:0003700">
    <property type="term" value="F:DNA-binding transcription factor activity"/>
    <property type="evidence" value="ECO:0007669"/>
    <property type="project" value="TreeGrafter"/>
</dbReference>
<dbReference type="InterPro" id="IPR001647">
    <property type="entry name" value="HTH_TetR"/>
</dbReference>
<dbReference type="InterPro" id="IPR036271">
    <property type="entry name" value="Tet_transcr_reg_TetR-rel_C_sf"/>
</dbReference>
<protein>
    <submittedName>
        <fullName evidence="4">TetR family transcriptional regulator</fullName>
    </submittedName>
</protein>
<dbReference type="PROSITE" id="PS50977">
    <property type="entry name" value="HTH_TETR_2"/>
    <property type="match status" value="1"/>
</dbReference>
<dbReference type="PANTHER" id="PTHR30055:SF160">
    <property type="entry name" value="TRANSCRIPTIONAL REGULATORY PROTEIN (PROBABLY ASNC-FAMILY)-RELATED"/>
    <property type="match status" value="1"/>
</dbReference>
<sequence>MVAQRKPRRDPRTALLKAGTRLFAAHGFDTVSIDDIAADAGVAKGLLYYYFESKRALYVEIVRVAAESLAEYTEPDRSLPPSERTGAVITALIRWAENYGESLRMLFGQGIGPDPELATIMRDARERQIEMMWSGMAEVRAEQGLPPLTRDPVLLHAIRGWIAFTEAVLTRWLADRDLTEDQLRELVLRAAGGLLSAARKITTENATPST</sequence>
<dbReference type="InterPro" id="IPR023772">
    <property type="entry name" value="DNA-bd_HTH_TetR-type_CS"/>
</dbReference>
<dbReference type="Proteomes" id="UP000294257">
    <property type="component" value="Unassembled WGS sequence"/>
</dbReference>
<comment type="caution">
    <text evidence="4">The sequence shown here is derived from an EMBL/GenBank/DDBJ whole genome shotgun (WGS) entry which is preliminary data.</text>
</comment>
<evidence type="ECO:0000313" key="5">
    <source>
        <dbReference type="Proteomes" id="UP000294257"/>
    </source>
</evidence>
<accession>A0A4Q7KIM0</accession>
<evidence type="ECO:0000313" key="4">
    <source>
        <dbReference type="EMBL" id="RZS36398.1"/>
    </source>
</evidence>
<dbReference type="SUPFAM" id="SSF48498">
    <property type="entry name" value="Tetracyclin repressor-like, C-terminal domain"/>
    <property type="match status" value="1"/>
</dbReference>
<evidence type="ECO:0000259" key="3">
    <source>
        <dbReference type="PROSITE" id="PS50977"/>
    </source>
</evidence>
<dbReference type="EMBL" id="SGWQ01000007">
    <property type="protein sequence ID" value="RZS36398.1"/>
    <property type="molecule type" value="Genomic_DNA"/>
</dbReference>
<dbReference type="OrthoDB" id="8479950at2"/>
<dbReference type="GO" id="GO:0000976">
    <property type="term" value="F:transcription cis-regulatory region binding"/>
    <property type="evidence" value="ECO:0007669"/>
    <property type="project" value="TreeGrafter"/>
</dbReference>
<dbReference type="Gene3D" id="1.10.357.10">
    <property type="entry name" value="Tetracycline Repressor, domain 2"/>
    <property type="match status" value="1"/>
</dbReference>
<feature type="domain" description="HTH tetR-type" evidence="3">
    <location>
        <begin position="9"/>
        <end position="69"/>
    </location>
</feature>
<dbReference type="InterPro" id="IPR050109">
    <property type="entry name" value="HTH-type_TetR-like_transc_reg"/>
</dbReference>
<dbReference type="PANTHER" id="PTHR30055">
    <property type="entry name" value="HTH-TYPE TRANSCRIPTIONAL REGULATOR RUTR"/>
    <property type="match status" value="1"/>
</dbReference>
<dbReference type="PROSITE" id="PS01081">
    <property type="entry name" value="HTH_TETR_1"/>
    <property type="match status" value="1"/>
</dbReference>
<name>A0A4Q7KIM0_9PSEU</name>
<proteinExistence type="predicted"/>
<reference evidence="4 5" key="1">
    <citation type="submission" date="2019-02" db="EMBL/GenBank/DDBJ databases">
        <title>Genomic Encyclopedia of Type Strains, Phase IV (KMG-IV): sequencing the most valuable type-strain genomes for metagenomic binning, comparative biology and taxonomic classification.</title>
        <authorList>
            <person name="Goeker M."/>
        </authorList>
    </citation>
    <scope>NUCLEOTIDE SEQUENCE [LARGE SCALE GENOMIC DNA]</scope>
    <source>
        <strain evidence="4 5">DSM 101727</strain>
    </source>
</reference>
<organism evidence="4 5">
    <name type="scientific">Herbihabitans rhizosphaerae</name>
    <dbReference type="NCBI Taxonomy" id="1872711"/>
    <lineage>
        <taxon>Bacteria</taxon>
        <taxon>Bacillati</taxon>
        <taxon>Actinomycetota</taxon>
        <taxon>Actinomycetes</taxon>
        <taxon>Pseudonocardiales</taxon>
        <taxon>Pseudonocardiaceae</taxon>
        <taxon>Herbihabitans</taxon>
    </lineage>
</organism>
<dbReference type="PRINTS" id="PR00455">
    <property type="entry name" value="HTHTETR"/>
</dbReference>
<feature type="DNA-binding region" description="H-T-H motif" evidence="2">
    <location>
        <begin position="32"/>
        <end position="51"/>
    </location>
</feature>